<name>A0A5C6CTF1_9BACT</name>
<dbReference type="Gene3D" id="2.60.120.200">
    <property type="match status" value="1"/>
</dbReference>
<dbReference type="Proteomes" id="UP000318437">
    <property type="component" value="Unassembled WGS sequence"/>
</dbReference>
<comment type="caution">
    <text evidence="1">The sequence shown here is derived from an EMBL/GenBank/DDBJ whole genome shotgun (WGS) entry which is preliminary data.</text>
</comment>
<dbReference type="SUPFAM" id="SSF49899">
    <property type="entry name" value="Concanavalin A-like lectins/glucanases"/>
    <property type="match status" value="1"/>
</dbReference>
<reference evidence="1 2" key="1">
    <citation type="submission" date="2019-02" db="EMBL/GenBank/DDBJ databases">
        <title>Deep-cultivation of Planctomycetes and their phenomic and genomic characterization uncovers novel biology.</title>
        <authorList>
            <person name="Wiegand S."/>
            <person name="Jogler M."/>
            <person name="Boedeker C."/>
            <person name="Pinto D."/>
            <person name="Vollmers J."/>
            <person name="Rivas-Marin E."/>
            <person name="Kohn T."/>
            <person name="Peeters S.H."/>
            <person name="Heuer A."/>
            <person name="Rast P."/>
            <person name="Oberbeckmann S."/>
            <person name="Bunk B."/>
            <person name="Jeske O."/>
            <person name="Meyerdierks A."/>
            <person name="Storesund J.E."/>
            <person name="Kallscheuer N."/>
            <person name="Luecker S."/>
            <person name="Lage O.M."/>
            <person name="Pohl T."/>
            <person name="Merkel B.J."/>
            <person name="Hornburger P."/>
            <person name="Mueller R.-W."/>
            <person name="Bruemmer F."/>
            <person name="Labrenz M."/>
            <person name="Spormann A.M."/>
            <person name="Op Den Camp H."/>
            <person name="Overmann J."/>
            <person name="Amann R."/>
            <person name="Jetten M.S.M."/>
            <person name="Mascher T."/>
            <person name="Medema M.H."/>
            <person name="Devos D.P."/>
            <person name="Kaster A.-K."/>
            <person name="Ovreas L."/>
            <person name="Rohde M."/>
            <person name="Galperin M.Y."/>
            <person name="Jogler C."/>
        </authorList>
    </citation>
    <scope>NUCLEOTIDE SEQUENCE [LARGE SCALE GENOMIC DNA]</scope>
    <source>
        <strain evidence="1 2">Pla144</strain>
    </source>
</reference>
<dbReference type="Pfam" id="PF13385">
    <property type="entry name" value="Laminin_G_3"/>
    <property type="match status" value="1"/>
</dbReference>
<proteinExistence type="predicted"/>
<gene>
    <name evidence="1" type="ORF">Pla144_26470</name>
</gene>
<dbReference type="InterPro" id="IPR013320">
    <property type="entry name" value="ConA-like_dom_sf"/>
</dbReference>
<organism evidence="1 2">
    <name type="scientific">Bythopirellula polymerisocia</name>
    <dbReference type="NCBI Taxonomy" id="2528003"/>
    <lineage>
        <taxon>Bacteria</taxon>
        <taxon>Pseudomonadati</taxon>
        <taxon>Planctomycetota</taxon>
        <taxon>Planctomycetia</taxon>
        <taxon>Pirellulales</taxon>
        <taxon>Lacipirellulaceae</taxon>
        <taxon>Bythopirellula</taxon>
    </lineage>
</organism>
<evidence type="ECO:0000313" key="2">
    <source>
        <dbReference type="Proteomes" id="UP000318437"/>
    </source>
</evidence>
<accession>A0A5C6CTF1</accession>
<evidence type="ECO:0000313" key="1">
    <source>
        <dbReference type="EMBL" id="TWU27870.1"/>
    </source>
</evidence>
<evidence type="ECO:0008006" key="3">
    <source>
        <dbReference type="Google" id="ProtNLM"/>
    </source>
</evidence>
<dbReference type="AlphaFoldDB" id="A0A5C6CTF1"/>
<protein>
    <recommendedName>
        <fullName evidence="3">LamG-like jellyroll fold domain-containing protein</fullName>
    </recommendedName>
</protein>
<sequence length="827" mass="93467">MQLGGQGFMRDCRAPWFQAGARNVMKYLVALLVLVSATYGRAETTALWLFDEPTSAYPSSVLDSSSMNDYPLVLGQGARLVSGKFGNALAIIEPPPLDYPTGTNAYGLKSLWQMFSGEDDRMFWHNSFFSALMTAGENHLRKEVGFCNPVDTRLNLGDFDWTVEFWYRAAEATEEMGIVFELGLLPNSGKHATTSLALSADRRNFIFRNDPSETKLSLATEFSDETWHHFAFVFSANESQMTHYVDGKLQPLPAKCQLESLPAETPSYLSLGRNNDWQQPLPGCMDELRFSVGQIYRGSFRPPASFAPQRLKFNLQSGPALLFDNKVESQEPIRLGNRKHLFIDDSLLTELDNVKFVVNPPRRAELVIGDIRGSFRKHLTVVDDPQKLIRIYNSVEKDHLAVRVSQDGIHFSAPGTMNSREDSSNQAKSSIVIAEMVGGMGNPFIDPNGPAEERWKYFSDYHRRGIYLYTSPDGYQWRRNKTATLPFRSGTQSCTFYDDQRQVYVSYHRSGIHQTPAGDTERSSVMTEHKDLAEPVEFTPLSQGEYRERQAEERIRNPLPWYLDNGPLTPGDFGLEFPHAFRPIAEDPPGTDIYVTKAQKYPWAPDTYLAFPIVYFHYWPDGPTARHALVDPLRGRGSGCVETQLAVSRNGTDWQRYPRPAYVGIGRHADRNVVNAYIAHGMVRRGDEIWQYYFGETQYHSAYRHDPAGRGVYRLVQRLDGFVSLDSPYEGESMVVTKPLTFDGNRLTLNIDTDATGYAQIGLLDSHGAPIPGFSVDECIYVNGDFIDTEVAWLEKGNDLSDLQGKTIQLVMRMRGSKLFAMQFVDR</sequence>
<keyword evidence="2" id="KW-1185">Reference proteome</keyword>
<dbReference type="EMBL" id="SJPS01000003">
    <property type="protein sequence ID" value="TWU27870.1"/>
    <property type="molecule type" value="Genomic_DNA"/>
</dbReference>